<reference evidence="3 4" key="1">
    <citation type="submission" date="2016-10" db="EMBL/GenBank/DDBJ databases">
        <authorList>
            <person name="de Groot N.N."/>
        </authorList>
    </citation>
    <scope>NUCLEOTIDE SEQUENCE [LARGE SCALE GENOMIC DNA]</scope>
    <source>
        <strain evidence="3 4">OK461</strain>
    </source>
</reference>
<evidence type="ECO:0000313" key="3">
    <source>
        <dbReference type="EMBL" id="SFE50536.1"/>
    </source>
</evidence>
<evidence type="ECO:0008006" key="5">
    <source>
        <dbReference type="Google" id="ProtNLM"/>
    </source>
</evidence>
<proteinExistence type="predicted"/>
<accession>A0A1I2B366</accession>
<organism evidence="3 4">
    <name type="scientific">Streptomyces mirabilis</name>
    <dbReference type="NCBI Taxonomy" id="68239"/>
    <lineage>
        <taxon>Bacteria</taxon>
        <taxon>Bacillati</taxon>
        <taxon>Actinomycetota</taxon>
        <taxon>Actinomycetes</taxon>
        <taxon>Kitasatosporales</taxon>
        <taxon>Streptomycetaceae</taxon>
        <taxon>Streptomyces</taxon>
    </lineage>
</organism>
<dbReference type="RefSeq" id="WP_075025985.1">
    <property type="nucleotide sequence ID" value="NZ_FONR01000001.1"/>
</dbReference>
<feature type="region of interest" description="Disordered" evidence="1">
    <location>
        <begin position="39"/>
        <end position="64"/>
    </location>
</feature>
<protein>
    <recommendedName>
        <fullName evidence="5">Lipoprotein</fullName>
    </recommendedName>
</protein>
<feature type="signal peptide" evidence="2">
    <location>
        <begin position="1"/>
        <end position="29"/>
    </location>
</feature>
<evidence type="ECO:0000256" key="2">
    <source>
        <dbReference type="SAM" id="SignalP"/>
    </source>
</evidence>
<feature type="chain" id="PRO_5039498331" description="Lipoprotein" evidence="2">
    <location>
        <begin position="30"/>
        <end position="212"/>
    </location>
</feature>
<dbReference type="Proteomes" id="UP000181942">
    <property type="component" value="Unassembled WGS sequence"/>
</dbReference>
<evidence type="ECO:0000313" key="4">
    <source>
        <dbReference type="Proteomes" id="UP000181942"/>
    </source>
</evidence>
<dbReference type="OrthoDB" id="4330829at2"/>
<name>A0A1I2B366_9ACTN</name>
<feature type="compositionally biased region" description="Polar residues" evidence="1">
    <location>
        <begin position="54"/>
        <end position="63"/>
    </location>
</feature>
<gene>
    <name evidence="3" type="ORF">SAMN02787118_101933</name>
</gene>
<keyword evidence="2" id="KW-0732">Signal</keyword>
<dbReference type="AlphaFoldDB" id="A0A1I2B366"/>
<dbReference type="PROSITE" id="PS51257">
    <property type="entry name" value="PROKAR_LIPOPROTEIN"/>
    <property type="match status" value="1"/>
</dbReference>
<evidence type="ECO:0000256" key="1">
    <source>
        <dbReference type="SAM" id="MobiDB-lite"/>
    </source>
</evidence>
<dbReference type="EMBL" id="FONR01000001">
    <property type="protein sequence ID" value="SFE50536.1"/>
    <property type="molecule type" value="Genomic_DNA"/>
</dbReference>
<sequence length="212" mass="21213">MSRRTHGGAARTGRSRATAALLATLTCGAALISCSTNSGGDSGAASVTPRATPPDTSSFSGTPPSALASAASSIIGSARASASAAASSLSAAASEFEASVSADTARASAQAQAELKKVQGPGNARSDVAMTGLPRAKTGGLLAVLVNITNNTDRTASYAVQVDFKNADGKVVETRFVGAENLKPGQRAQPVAISRQPTQPQLTPVLAKAQRY</sequence>